<sequence length="159" mass="18305">MSKEKYRRRQLTATSLNHSLANFRRDQQQLENVVKFGKPFGREKSTISVRLLLTATSRLLKKCLTVDHRRAAKRRSTIDEQQETTDRREQFNSPTPTRLGRLGDADSPTGQLAVSVGDLTCTPDRRPSTRRKGKRWPKSDERVGKLGQAGDQRRIMQMR</sequence>
<protein>
    <submittedName>
        <fullName evidence="3">Uncharacterized protein</fullName>
    </submittedName>
</protein>
<evidence type="ECO:0000313" key="2">
    <source>
        <dbReference type="Proteomes" id="UP000887572"/>
    </source>
</evidence>
<evidence type="ECO:0000313" key="3">
    <source>
        <dbReference type="WBParaSite" id="Gr19_v10_g9166.t1"/>
    </source>
</evidence>
<dbReference type="AlphaFoldDB" id="A0A914IEI1"/>
<feature type="region of interest" description="Disordered" evidence="1">
    <location>
        <begin position="70"/>
        <end position="159"/>
    </location>
</feature>
<name>A0A914IEI1_GLORO</name>
<proteinExistence type="predicted"/>
<evidence type="ECO:0000256" key="1">
    <source>
        <dbReference type="SAM" id="MobiDB-lite"/>
    </source>
</evidence>
<dbReference type="Proteomes" id="UP000887572">
    <property type="component" value="Unplaced"/>
</dbReference>
<dbReference type="WBParaSite" id="Gr19_v10_g9166.t1">
    <property type="protein sequence ID" value="Gr19_v10_g9166.t1"/>
    <property type="gene ID" value="Gr19_v10_g9166"/>
</dbReference>
<reference evidence="3" key="1">
    <citation type="submission" date="2022-11" db="UniProtKB">
        <authorList>
            <consortium name="WormBaseParasite"/>
        </authorList>
    </citation>
    <scope>IDENTIFICATION</scope>
</reference>
<keyword evidence="2" id="KW-1185">Reference proteome</keyword>
<organism evidence="2 3">
    <name type="scientific">Globodera rostochiensis</name>
    <name type="common">Golden nematode worm</name>
    <name type="synonym">Heterodera rostochiensis</name>
    <dbReference type="NCBI Taxonomy" id="31243"/>
    <lineage>
        <taxon>Eukaryota</taxon>
        <taxon>Metazoa</taxon>
        <taxon>Ecdysozoa</taxon>
        <taxon>Nematoda</taxon>
        <taxon>Chromadorea</taxon>
        <taxon>Rhabditida</taxon>
        <taxon>Tylenchina</taxon>
        <taxon>Tylenchomorpha</taxon>
        <taxon>Tylenchoidea</taxon>
        <taxon>Heteroderidae</taxon>
        <taxon>Heteroderinae</taxon>
        <taxon>Globodera</taxon>
    </lineage>
</organism>
<accession>A0A914IEI1</accession>